<evidence type="ECO:0000256" key="3">
    <source>
        <dbReference type="ARBA" id="ARBA00022917"/>
    </source>
</evidence>
<dbReference type="GeneID" id="110078873"/>
<comment type="similarity">
    <text evidence="1">Belongs to the RRF family.</text>
</comment>
<proteinExistence type="inferred from homology"/>
<dbReference type="PANTHER" id="PTHR20982:SF3">
    <property type="entry name" value="MITOCHONDRIAL RIBOSOME RECYCLING FACTOR PSEUDO 1"/>
    <property type="match status" value="1"/>
</dbReference>
<dbReference type="InterPro" id="IPR002661">
    <property type="entry name" value="Ribosome_recyc_fac"/>
</dbReference>
<feature type="region of interest" description="Disordered" evidence="5">
    <location>
        <begin position="144"/>
        <end position="208"/>
    </location>
</feature>
<dbReference type="Pfam" id="PF01765">
    <property type="entry name" value="RRF"/>
    <property type="match status" value="1"/>
</dbReference>
<keyword evidence="3" id="KW-0648">Protein biosynthesis</keyword>
<evidence type="ECO:0000259" key="6">
    <source>
        <dbReference type="Pfam" id="PF01765"/>
    </source>
</evidence>
<dbReference type="PANTHER" id="PTHR20982">
    <property type="entry name" value="RIBOSOME RECYCLING FACTOR"/>
    <property type="match status" value="1"/>
</dbReference>
<accession>A0ABM5F5D0</accession>
<evidence type="ECO:0000313" key="8">
    <source>
        <dbReference type="RefSeq" id="XP_072840607.1"/>
    </source>
</evidence>
<evidence type="ECO:0000256" key="5">
    <source>
        <dbReference type="SAM" id="MobiDB-lite"/>
    </source>
</evidence>
<feature type="domain" description="Ribosome recycling factor" evidence="6">
    <location>
        <begin position="93"/>
        <end position="143"/>
    </location>
</feature>
<evidence type="ECO:0000313" key="7">
    <source>
        <dbReference type="Proteomes" id="UP001652642"/>
    </source>
</evidence>
<dbReference type="Gene3D" id="3.30.1360.40">
    <property type="match status" value="1"/>
</dbReference>
<protein>
    <recommendedName>
        <fullName evidence="2">Ribosome-recycling factor, mitochondrial</fullName>
    </recommendedName>
    <alternativeName>
        <fullName evidence="4">Ribosome-releasing factor, mitochondrial</fullName>
    </alternativeName>
</protein>
<evidence type="ECO:0000256" key="2">
    <source>
        <dbReference type="ARBA" id="ARBA00020581"/>
    </source>
</evidence>
<dbReference type="InterPro" id="IPR036191">
    <property type="entry name" value="RRF_sf"/>
</dbReference>
<sequence length="208" mass="23102">MAGFLRCLRQLAPVVCSSAKLSLRAPINYRVLLWHGCRDSWILPTLPTRHLATKKAKAKGKGQARVNINISLVEDIINLEEANQDMQAVVTDLQEEFNKTLNIRTSPGAFHHITVVTSSGKFPLNELAQITLKSPQLMLVNMSNFPESHPRTQGEPGGCGQTDHQQSQRGAEENTYQGREPDQEGQGHRLGLRGHPQVDREADPANDR</sequence>
<feature type="compositionally biased region" description="Polar residues" evidence="5">
    <location>
        <begin position="162"/>
        <end position="177"/>
    </location>
</feature>
<dbReference type="SUPFAM" id="SSF55194">
    <property type="entry name" value="Ribosome recycling factor, RRF"/>
    <property type="match status" value="1"/>
</dbReference>
<evidence type="ECO:0000256" key="1">
    <source>
        <dbReference type="ARBA" id="ARBA00005912"/>
    </source>
</evidence>
<evidence type="ECO:0000256" key="4">
    <source>
        <dbReference type="ARBA" id="ARBA00033107"/>
    </source>
</evidence>
<gene>
    <name evidence="8" type="primary">MRRF</name>
</gene>
<dbReference type="RefSeq" id="XP_072840607.1">
    <property type="nucleotide sequence ID" value="XM_072984506.1"/>
</dbReference>
<name>A0ABM5F5D0_9SAUR</name>
<feature type="compositionally biased region" description="Basic and acidic residues" evidence="5">
    <location>
        <begin position="196"/>
        <end position="208"/>
    </location>
</feature>
<reference evidence="8" key="1">
    <citation type="submission" date="2025-08" db="UniProtKB">
        <authorList>
            <consortium name="RefSeq"/>
        </authorList>
    </citation>
    <scope>IDENTIFICATION</scope>
</reference>
<organism evidence="7 8">
    <name type="scientific">Pogona vitticeps</name>
    <name type="common">central bearded dragon</name>
    <dbReference type="NCBI Taxonomy" id="103695"/>
    <lineage>
        <taxon>Eukaryota</taxon>
        <taxon>Metazoa</taxon>
        <taxon>Chordata</taxon>
        <taxon>Craniata</taxon>
        <taxon>Vertebrata</taxon>
        <taxon>Euteleostomi</taxon>
        <taxon>Lepidosauria</taxon>
        <taxon>Squamata</taxon>
        <taxon>Bifurcata</taxon>
        <taxon>Unidentata</taxon>
        <taxon>Episquamata</taxon>
        <taxon>Toxicofera</taxon>
        <taxon>Iguania</taxon>
        <taxon>Acrodonta</taxon>
        <taxon>Agamidae</taxon>
        <taxon>Amphibolurinae</taxon>
        <taxon>Pogona</taxon>
    </lineage>
</organism>
<keyword evidence="7" id="KW-1185">Reference proteome</keyword>
<dbReference type="InterPro" id="IPR023584">
    <property type="entry name" value="Ribosome_recyc_fac_dom"/>
</dbReference>
<dbReference type="Proteomes" id="UP001652642">
    <property type="component" value="Chromosome Z"/>
</dbReference>